<protein>
    <submittedName>
        <fullName evidence="1">Uncharacterized protein</fullName>
    </submittedName>
</protein>
<evidence type="ECO:0000313" key="1">
    <source>
        <dbReference type="EMBL" id="SVB01895.1"/>
    </source>
</evidence>
<proteinExistence type="predicted"/>
<accession>A0A382AJY8</accession>
<name>A0A382AJY8_9ZZZZ</name>
<organism evidence="1">
    <name type="scientific">marine metagenome</name>
    <dbReference type="NCBI Taxonomy" id="408172"/>
    <lineage>
        <taxon>unclassified sequences</taxon>
        <taxon>metagenomes</taxon>
        <taxon>ecological metagenomes</taxon>
    </lineage>
</organism>
<dbReference type="EMBL" id="UINC01025739">
    <property type="protein sequence ID" value="SVB01895.1"/>
    <property type="molecule type" value="Genomic_DNA"/>
</dbReference>
<sequence>MSSMMGVAFYLGGARDSETTAKSIVDHHSNMSAYPDYVQEWQKTTEEASKRYDEAEGIWGHLSAFGHQSLDYITNPKGWWYRLVENLPMMAPPLAGMAVGGFTGAKVTKNPWGSFAVGSLGYAAGMNAVIMGEKGTELLSEMGADLTDIESVKKVLESAEYKRVAKEQGLTKGSIISVTDIAAMFAAGRLVKYGVGGLKRMSAPAKKYHKSVDDEIKKLGIDPKNSARVHQELMNNPVLLQRVAPHLENYRKSLFRFAPKKVKAGRLAGAALIETASEFTGEFAGEWKATGKAKPAQAVEEAFVGLGASVAHIAIGYGYQAGKTNTKNLLNLARKAQIKSVAEGKDSGIQPEAINEARRRFLEGTNAAVDPALTSDLRGLEWAIGDIDPTTDLTSTVEQLGDYEGYEFYANSLRDHLKSIFGDTVHLYIPMTTAEEAVLKTGGQLDRVVRGSIDIEGVTASSNQNI</sequence>
<dbReference type="AlphaFoldDB" id="A0A382AJY8"/>
<feature type="non-terminal residue" evidence="1">
    <location>
        <position position="466"/>
    </location>
</feature>
<gene>
    <name evidence="1" type="ORF">METZ01_LOCUS154749</name>
</gene>
<reference evidence="1" key="1">
    <citation type="submission" date="2018-05" db="EMBL/GenBank/DDBJ databases">
        <authorList>
            <person name="Lanie J.A."/>
            <person name="Ng W.-L."/>
            <person name="Kazmierczak K.M."/>
            <person name="Andrzejewski T.M."/>
            <person name="Davidsen T.M."/>
            <person name="Wayne K.J."/>
            <person name="Tettelin H."/>
            <person name="Glass J.I."/>
            <person name="Rusch D."/>
            <person name="Podicherti R."/>
            <person name="Tsui H.-C.T."/>
            <person name="Winkler M.E."/>
        </authorList>
    </citation>
    <scope>NUCLEOTIDE SEQUENCE</scope>
</reference>